<proteinExistence type="predicted"/>
<sequence length="307" mass="34781">MSLGISARTPRSAVWIAYEKAREKKSKKPRDKGKPLANSIEELILLISSLFTPDIYLELKASIHILRRTGVANLARDRRNESAQGYSLAGMAPDGELPNTIRALQQRWDHARHLTSLGDSCWHKVDLTLIRLELYNYWNQALKIYTSTFDDDVSVKDRRYMERFVDRALPGPGLRTWVVTEKKAKTMWDYAIRVGSHVAVFNQLWGLPPLIKPSKLLNIGLPLLEFAIPFLLERHPSLIHIQNVIHKDYVSLLRNGISLNPRALRFATTAPKDALAFGNACDENLIGLIGLFGYCSLEEAKIELSPE</sequence>
<evidence type="ECO:0000313" key="1">
    <source>
        <dbReference type="EMBL" id="KAF6233544.1"/>
    </source>
</evidence>
<name>A0A8H6FRS7_9LECA</name>
<dbReference type="RefSeq" id="XP_037162961.1">
    <property type="nucleotide sequence ID" value="XM_037310175.1"/>
</dbReference>
<reference evidence="1 2" key="1">
    <citation type="journal article" date="2020" name="Genomics">
        <title>Complete, high-quality genomes from long-read metagenomic sequencing of two wolf lichen thalli reveals enigmatic genome architecture.</title>
        <authorList>
            <person name="McKenzie S.K."/>
            <person name="Walston R.F."/>
            <person name="Allen J.L."/>
        </authorList>
    </citation>
    <scope>NUCLEOTIDE SEQUENCE [LARGE SCALE GENOMIC DNA]</scope>
    <source>
        <strain evidence="1">WasteWater2</strain>
    </source>
</reference>
<dbReference type="GeneID" id="59289931"/>
<evidence type="ECO:0000313" key="2">
    <source>
        <dbReference type="Proteomes" id="UP000578531"/>
    </source>
</evidence>
<dbReference type="Proteomes" id="UP000578531">
    <property type="component" value="Unassembled WGS sequence"/>
</dbReference>
<dbReference type="AlphaFoldDB" id="A0A8H6FRS7"/>
<accession>A0A8H6FRS7</accession>
<dbReference type="EMBL" id="JACCJC010000036">
    <property type="protein sequence ID" value="KAF6233544.1"/>
    <property type="molecule type" value="Genomic_DNA"/>
</dbReference>
<protein>
    <submittedName>
        <fullName evidence="1">Uncharacterized protein</fullName>
    </submittedName>
</protein>
<keyword evidence="2" id="KW-1185">Reference proteome</keyword>
<organism evidence="1 2">
    <name type="scientific">Letharia columbiana</name>
    <dbReference type="NCBI Taxonomy" id="112416"/>
    <lineage>
        <taxon>Eukaryota</taxon>
        <taxon>Fungi</taxon>
        <taxon>Dikarya</taxon>
        <taxon>Ascomycota</taxon>
        <taxon>Pezizomycotina</taxon>
        <taxon>Lecanoromycetes</taxon>
        <taxon>OSLEUM clade</taxon>
        <taxon>Lecanoromycetidae</taxon>
        <taxon>Lecanorales</taxon>
        <taxon>Lecanorineae</taxon>
        <taxon>Parmeliaceae</taxon>
        <taxon>Letharia</taxon>
    </lineage>
</organism>
<comment type="caution">
    <text evidence="1">The sequence shown here is derived from an EMBL/GenBank/DDBJ whole genome shotgun (WGS) entry which is preliminary data.</text>
</comment>
<gene>
    <name evidence="1" type="ORF">HO173_008275</name>
</gene>
<dbReference type="OrthoDB" id="5416970at2759"/>